<dbReference type="EMBL" id="BOMN01000057">
    <property type="protein sequence ID" value="GIE21552.1"/>
    <property type="molecule type" value="Genomic_DNA"/>
</dbReference>
<comment type="caution">
    <text evidence="3">The sequence shown here is derived from an EMBL/GenBank/DDBJ whole genome shotgun (WGS) entry which is preliminary data.</text>
</comment>
<keyword evidence="2" id="KW-0812">Transmembrane</keyword>
<proteinExistence type="predicted"/>
<evidence type="ECO:0000313" key="4">
    <source>
        <dbReference type="Proteomes" id="UP000603200"/>
    </source>
</evidence>
<keyword evidence="4" id="KW-1185">Reference proteome</keyword>
<evidence type="ECO:0008006" key="5">
    <source>
        <dbReference type="Google" id="ProtNLM"/>
    </source>
</evidence>
<gene>
    <name evidence="3" type="ORF">Ahu01nite_046540</name>
</gene>
<keyword evidence="2" id="KW-1133">Transmembrane helix</keyword>
<name>A0ABQ3ZSM6_9ACTN</name>
<evidence type="ECO:0000256" key="2">
    <source>
        <dbReference type="SAM" id="Phobius"/>
    </source>
</evidence>
<feature type="region of interest" description="Disordered" evidence="1">
    <location>
        <begin position="244"/>
        <end position="265"/>
    </location>
</feature>
<evidence type="ECO:0000313" key="3">
    <source>
        <dbReference type="EMBL" id="GIE21552.1"/>
    </source>
</evidence>
<feature type="transmembrane region" description="Helical" evidence="2">
    <location>
        <begin position="217"/>
        <end position="235"/>
    </location>
</feature>
<evidence type="ECO:0000256" key="1">
    <source>
        <dbReference type="SAM" id="MobiDB-lite"/>
    </source>
</evidence>
<dbReference type="Pfam" id="PF06197">
    <property type="entry name" value="DUF998"/>
    <property type="match status" value="1"/>
</dbReference>
<accession>A0ABQ3ZSM6</accession>
<keyword evidence="2" id="KW-0472">Membrane</keyword>
<reference evidence="3 4" key="1">
    <citation type="submission" date="2021-01" db="EMBL/GenBank/DDBJ databases">
        <title>Whole genome shotgun sequence of Actinoplanes humidus NBRC 14915.</title>
        <authorList>
            <person name="Komaki H."/>
            <person name="Tamura T."/>
        </authorList>
    </citation>
    <scope>NUCLEOTIDE SEQUENCE [LARGE SCALE GENOMIC DNA]</scope>
    <source>
        <strain evidence="3 4">NBRC 14915</strain>
    </source>
</reference>
<feature type="transmembrane region" description="Helical" evidence="2">
    <location>
        <begin position="94"/>
        <end position="111"/>
    </location>
</feature>
<dbReference type="RefSeq" id="WP_203838652.1">
    <property type="nucleotide sequence ID" value="NZ_BAAATV010000002.1"/>
</dbReference>
<dbReference type="InterPro" id="IPR009339">
    <property type="entry name" value="DUF998"/>
</dbReference>
<organism evidence="3 4">
    <name type="scientific">Winogradskya humida</name>
    <dbReference type="NCBI Taxonomy" id="113566"/>
    <lineage>
        <taxon>Bacteria</taxon>
        <taxon>Bacillati</taxon>
        <taxon>Actinomycetota</taxon>
        <taxon>Actinomycetes</taxon>
        <taxon>Micromonosporales</taxon>
        <taxon>Micromonosporaceae</taxon>
        <taxon>Winogradskya</taxon>
    </lineage>
</organism>
<feature type="transmembrane region" description="Helical" evidence="2">
    <location>
        <begin position="131"/>
        <end position="156"/>
    </location>
</feature>
<feature type="transmembrane region" description="Helical" evidence="2">
    <location>
        <begin position="183"/>
        <end position="205"/>
    </location>
</feature>
<sequence length="265" mass="26886">MPKITAEPATTRGDARDAILARILGGAAGGAVLTGAVVMLVTLVATPGSWLAGYVSETGTAGLRFAVAYRIGLILLAAGVALLGLALRPAPRPIAALFGIAAFLAAVSGVVPCTDQCPLPPFEPTTLSDVVHTAASIIGMVVLAGVMVMIGFSSLLRSPALPRVLPFSAPAVAAFFRPASRRLSAVGAMLIVPLGAALGLTMLLAGRGPVGAILERLALTVAVSWLIGMSLLTILRSSVKVESWSRPNPHHSKTGSRSSSDASPS</sequence>
<protein>
    <recommendedName>
        <fullName evidence="5">DUF998 domain-containing protein</fullName>
    </recommendedName>
</protein>
<feature type="transmembrane region" description="Helical" evidence="2">
    <location>
        <begin position="20"/>
        <end position="45"/>
    </location>
</feature>
<dbReference type="Proteomes" id="UP000603200">
    <property type="component" value="Unassembled WGS sequence"/>
</dbReference>
<feature type="transmembrane region" description="Helical" evidence="2">
    <location>
        <begin position="65"/>
        <end position="87"/>
    </location>
</feature>
<feature type="compositionally biased region" description="Polar residues" evidence="1">
    <location>
        <begin position="255"/>
        <end position="265"/>
    </location>
</feature>